<dbReference type="GO" id="GO:0005840">
    <property type="term" value="C:ribosome"/>
    <property type="evidence" value="ECO:0007669"/>
    <property type="project" value="UniProtKB-KW"/>
</dbReference>
<dbReference type="AlphaFoldDB" id="A0A2Y9AR32"/>
<evidence type="ECO:0000259" key="1">
    <source>
        <dbReference type="PROSITE" id="PS51664"/>
    </source>
</evidence>
<name>A0A2Y9AR32_9MICO</name>
<evidence type="ECO:0000313" key="3">
    <source>
        <dbReference type="Proteomes" id="UP000250222"/>
    </source>
</evidence>
<proteinExistence type="predicted"/>
<dbReference type="Pfam" id="PF02624">
    <property type="entry name" value="YcaO"/>
    <property type="match status" value="1"/>
</dbReference>
<dbReference type="PROSITE" id="PS51664">
    <property type="entry name" value="YCAO"/>
    <property type="match status" value="1"/>
</dbReference>
<accession>A0A2Y9AR32</accession>
<feature type="domain" description="YcaO" evidence="1">
    <location>
        <begin position="63"/>
        <end position="406"/>
    </location>
</feature>
<dbReference type="PANTHER" id="PTHR37809">
    <property type="entry name" value="RIBOSOMAL PROTEIN S12 METHYLTHIOTRANSFERASE ACCESSORY FACTOR YCAO"/>
    <property type="match status" value="1"/>
</dbReference>
<dbReference type="EMBL" id="UETB01000010">
    <property type="protein sequence ID" value="SSA44779.1"/>
    <property type="molecule type" value="Genomic_DNA"/>
</dbReference>
<keyword evidence="3" id="KW-1185">Reference proteome</keyword>
<protein>
    <submittedName>
        <fullName evidence="2">Ribosomal protein S12 methylthiotransferase accessory factor</fullName>
    </submittedName>
</protein>
<dbReference type="PANTHER" id="PTHR37809:SF1">
    <property type="entry name" value="RIBOSOMAL PROTEIN S12 METHYLTHIOTRANSFERASE ACCESSORY FACTOR YCAO"/>
    <property type="match status" value="1"/>
</dbReference>
<gene>
    <name evidence="2" type="ORF">SAMN05216184_11070</name>
</gene>
<organism evidence="2 3">
    <name type="scientific">Georgenia satyanarayanai</name>
    <dbReference type="NCBI Taxonomy" id="860221"/>
    <lineage>
        <taxon>Bacteria</taxon>
        <taxon>Bacillati</taxon>
        <taxon>Actinomycetota</taxon>
        <taxon>Actinomycetes</taxon>
        <taxon>Micrococcales</taxon>
        <taxon>Bogoriellaceae</taxon>
        <taxon>Georgenia</taxon>
    </lineage>
</organism>
<dbReference type="Proteomes" id="UP000250222">
    <property type="component" value="Unassembled WGS sequence"/>
</dbReference>
<keyword evidence="2" id="KW-0689">Ribosomal protein</keyword>
<evidence type="ECO:0000313" key="2">
    <source>
        <dbReference type="EMBL" id="SSA44779.1"/>
    </source>
</evidence>
<sequence length="406" mass="43429">MLAVMSQITPARVRDLLDPAAGLARSFQIVRHPDPPHLYLMVVDIGTRFGGTDEPTLHDLTGAYDLRADGAALRGLGEAVERRALAPLPGEGVAGTRAALAASGEPLAPADEWPGHFPLADDDATTWYTAERLGDDSRVLVPAEWVDCPVQGPAAEWWEGTPSGAAAHTTVEAATATAVSEVLERDALMRAWYRQDRADAVELDLTSPHPDLRRLVDDQPGVRVRAARLHTALAGRFAYVAWVDDGTTVGTGATLAADDTAGAARSVLEAWQIYLALRTRAKEPRPAGRGSFVDQGEARCDFWAYGEGRAAMAEWARGLRPVEPLDQTPSPQAGTDLVSELVSVGLPVLRVDLGPRLPAAVRAAGFVAVKVLVGGTHPLVLEERAAWSFVDPLLGERRPVPYQPLI</sequence>
<keyword evidence="2" id="KW-0808">Transferase</keyword>
<keyword evidence="2" id="KW-0687">Ribonucleoprotein</keyword>
<reference evidence="2 3" key="1">
    <citation type="submission" date="2016-10" db="EMBL/GenBank/DDBJ databases">
        <authorList>
            <person name="Cai Z."/>
        </authorList>
    </citation>
    <scope>NUCLEOTIDE SEQUENCE [LARGE SCALE GENOMIC DNA]</scope>
    <source>
        <strain evidence="2 3">CGMCC 1.10826</strain>
    </source>
</reference>
<dbReference type="Gene3D" id="3.30.1330.230">
    <property type="match status" value="1"/>
</dbReference>
<dbReference type="InterPro" id="IPR003776">
    <property type="entry name" value="YcaO-like_dom"/>
</dbReference>
<dbReference type="GO" id="GO:0016740">
    <property type="term" value="F:transferase activity"/>
    <property type="evidence" value="ECO:0007669"/>
    <property type="project" value="UniProtKB-KW"/>
</dbReference>